<dbReference type="RefSeq" id="WP_170070538.1">
    <property type="nucleotide sequence ID" value="NZ_PVNE01000024.1"/>
</dbReference>
<dbReference type="AlphaFoldDB" id="A0A2T0LC21"/>
<sequence>MTTTTKKLGFENLLAYSSMSRDTDGDGLADGFIRATDATAVAEWFFDEGEKAQVINVLSSNASQFSSPGVESSEYIPVVPNQSYTASCEVKGEGQIDTNNGPRILIRWYDQNKQYISGSGTSPSAYNTTGWKRVSITLTAPSNAYFARVKPDFRATPGMTGGTGWYRNVQLQEGNTVTDYEETDFFSVVNVAPTYSKGWFKDTTYKETGVYGYTSETVAAGSATWSGAQIKYTVPVNAKNITIKLWVDASRAHPTDQLRVYVNGNVVITVNGGTAAAVYTASDATSSVIRRGYQTITLQHYRTTSTNGQSITVDDFEVTWEEETNPATIELPTAGVVKYLDFETSEMDPFFTVIDKAAGFSYGFKVTERKSKSGYYSYGVEDVDADGSGIDEAGRAPTIPDSASAAAAIRFKVPITAINPKLKFSALHDATPNGDVGEFTLNGETIWQGIAGPSQGWETVELDLTPGVEYELLLKYTKDDSGGYSYTDSVYLDDLIVYYDIPSKSLLYVATAPTTEIKTTTNNFRVTETFESSTINKFFTVNNPSKLKSGGGKSEYPEAGWVRTTKIAYQGSYSFRAQREKTKNEEDAAVDFIIKVPNGVKNAKVEWWNFVELERGKSKDKSTGYLRLYEEYRIWVNYSIWKEFDWCDIDLTTSKKVSSKWACPWGRWWKETLNLTPGQTYTLTFELQRDAGDSSPIHGRDLCTIDNLTVSWTETPGDVVTIPPQPLIIFDNRDGYKYLGDRSGAEMAPLSFAEYRVFGAPGSVHQFTTKDPRPIDFLIQINGANRNEIRQKVRELTAKLADKPLVLVEVQPEGEARYINCRLADIIGKEGKGEQGPSWKKVVLSFRAFDPFWYGERIVVDGAGPENAGYFPTEVMVKNPGDAEAWPIFKLYGPITNPQVQLVDPNNDLNIYAEFKLTGFTIPAGRYVVVDTRPGRKTIIFDDGQNLYQFLDPSINQLFSIPPGEYVVDLDGGSTDANTKIVVEFQPPYWGV</sequence>
<reference evidence="1 2" key="1">
    <citation type="submission" date="2018-03" db="EMBL/GenBank/DDBJ databases">
        <title>Genomic Encyclopedia of Archaeal and Bacterial Type Strains, Phase II (KMG-II): from individual species to whole genera.</title>
        <authorList>
            <person name="Goeker M."/>
        </authorList>
    </citation>
    <scope>NUCLEOTIDE SEQUENCE [LARGE SCALE GENOMIC DNA]</scope>
    <source>
        <strain evidence="1 2">DSM 44946</strain>
    </source>
</reference>
<dbReference type="EMBL" id="PVNE01000024">
    <property type="protein sequence ID" value="PRX39525.1"/>
    <property type="molecule type" value="Genomic_DNA"/>
</dbReference>
<gene>
    <name evidence="1" type="ORF">CLV97_12463</name>
</gene>
<dbReference type="Proteomes" id="UP000237797">
    <property type="component" value="Unassembled WGS sequence"/>
</dbReference>
<accession>A0A2T0LC21</accession>
<evidence type="ECO:0000313" key="1">
    <source>
        <dbReference type="EMBL" id="PRX39525.1"/>
    </source>
</evidence>
<comment type="caution">
    <text evidence="1">The sequence shown here is derived from an EMBL/GenBank/DDBJ whole genome shotgun (WGS) entry which is preliminary data.</text>
</comment>
<protein>
    <submittedName>
        <fullName evidence="1">Tail protein</fullName>
    </submittedName>
</protein>
<name>A0A2T0LC21_9BACL</name>
<proteinExistence type="predicted"/>
<dbReference type="Gene3D" id="2.60.120.260">
    <property type="entry name" value="Galactose-binding domain-like"/>
    <property type="match status" value="1"/>
</dbReference>
<organism evidence="1 2">
    <name type="scientific">Planifilum fimeticola</name>
    <dbReference type="NCBI Taxonomy" id="201975"/>
    <lineage>
        <taxon>Bacteria</taxon>
        <taxon>Bacillati</taxon>
        <taxon>Bacillota</taxon>
        <taxon>Bacilli</taxon>
        <taxon>Bacillales</taxon>
        <taxon>Thermoactinomycetaceae</taxon>
        <taxon>Planifilum</taxon>
    </lineage>
</organism>
<evidence type="ECO:0000313" key="2">
    <source>
        <dbReference type="Proteomes" id="UP000237797"/>
    </source>
</evidence>
<keyword evidence="2" id="KW-1185">Reference proteome</keyword>